<evidence type="ECO:0000256" key="8">
    <source>
        <dbReference type="RuleBase" id="RU364134"/>
    </source>
</evidence>
<evidence type="ECO:0000259" key="10">
    <source>
        <dbReference type="Pfam" id="PF06333"/>
    </source>
</evidence>
<gene>
    <name evidence="11" type="ORF">EDC05_002537</name>
</gene>
<keyword evidence="7 8" id="KW-0539">Nucleus</keyword>
<evidence type="ECO:0000256" key="5">
    <source>
        <dbReference type="ARBA" id="ARBA00023159"/>
    </source>
</evidence>
<evidence type="ECO:0000313" key="12">
    <source>
        <dbReference type="Proteomes" id="UP001151295"/>
    </source>
</evidence>
<comment type="similarity">
    <text evidence="2 8">Belongs to the Mediator complex subunit 13 family.</text>
</comment>
<evidence type="ECO:0000256" key="4">
    <source>
        <dbReference type="ARBA" id="ARBA00023015"/>
    </source>
</evidence>
<dbReference type="InterPro" id="IPR009401">
    <property type="entry name" value="Med13_C"/>
</dbReference>
<evidence type="ECO:0000256" key="7">
    <source>
        <dbReference type="ARBA" id="ARBA00023242"/>
    </source>
</evidence>
<evidence type="ECO:0000256" key="1">
    <source>
        <dbReference type="ARBA" id="ARBA00004123"/>
    </source>
</evidence>
<proteinExistence type="inferred from homology"/>
<feature type="domain" description="Mediator complex subunit Med13 C-terminal" evidence="10">
    <location>
        <begin position="2217"/>
        <end position="2361"/>
    </location>
</feature>
<keyword evidence="4 8" id="KW-0805">Transcription regulation</keyword>
<feature type="region of interest" description="Disordered" evidence="9">
    <location>
        <begin position="320"/>
        <end position="339"/>
    </location>
</feature>
<keyword evidence="5 8" id="KW-0010">Activator</keyword>
<organism evidence="11 12">
    <name type="scientific">Coemansia umbellata</name>
    <dbReference type="NCBI Taxonomy" id="1424467"/>
    <lineage>
        <taxon>Eukaryota</taxon>
        <taxon>Fungi</taxon>
        <taxon>Fungi incertae sedis</taxon>
        <taxon>Zoopagomycota</taxon>
        <taxon>Kickxellomycotina</taxon>
        <taxon>Kickxellomycetes</taxon>
        <taxon>Kickxellales</taxon>
        <taxon>Kickxellaceae</taxon>
        <taxon>Coemansia</taxon>
    </lineage>
</organism>
<evidence type="ECO:0000256" key="9">
    <source>
        <dbReference type="SAM" id="MobiDB-lite"/>
    </source>
</evidence>
<feature type="compositionally biased region" description="Polar residues" evidence="9">
    <location>
        <begin position="881"/>
        <end position="891"/>
    </location>
</feature>
<dbReference type="Proteomes" id="UP001151295">
    <property type="component" value="Unassembled WGS sequence"/>
</dbReference>
<feature type="compositionally biased region" description="Low complexity" evidence="9">
    <location>
        <begin position="1046"/>
        <end position="1055"/>
    </location>
</feature>
<feature type="region of interest" description="Disordered" evidence="9">
    <location>
        <begin position="1468"/>
        <end position="1493"/>
    </location>
</feature>
<feature type="compositionally biased region" description="Acidic residues" evidence="9">
    <location>
        <begin position="1655"/>
        <end position="1672"/>
    </location>
</feature>
<feature type="region of interest" description="Disordered" evidence="9">
    <location>
        <begin position="1358"/>
        <end position="1378"/>
    </location>
</feature>
<sequence length="2509" mass="269560">MVSLDYIATVSGELNWKPVSNEASDQNGDKNSEQPSTDIAGLFTRALDNIIDYALLPLSIVRFGLRQWITLTELPSHLHSKKQQQAVSDVIRSLHEQKEPYIPLTPTSPDIDLPPGAESFLTASNLLDEQKSPQSSMPSVTNATASHKPLNPQTQLAKDRPLHLIKLSTRFAFSQDMLLLQYNSLQISGLCPISYLDEVLERRGLTGGSSHVKPDSTDSKQLIPIAALRIAPLGVSATLVSVPTKHLGDVEDNALDAWSSALGYSKEFLVEPDADHACLDGRSHMVWITLSKDSEPMLYPQRLVLIDEMQTMDLDADISKGENASASASDEPSSTKGLHAAVANSPSNMEIDRSSALPQELDEIHEEDEDEEGEYDEEGEIAESTSSAEPGRPPLQHPGTIPSVNVELDKIVAEIQPSTKQSLESSLLDIQKSMSEFQVELRVKEEEETRKKEALAIKNAAATSSSRGPTNLTKSSSAKSTSAANGTKKRQRSNTRDEQSNKARRKSNASNTVVPKEVKLDDSNEDIPLQALVTNSSALSTVEATAVQAISQDDAVGTGNATLNNNDTSASSGDIGSLFGDAGIGESASGIVDGVGNMDDDMGLGMGLGMGMDMGDFASSMFGITDDDFNFFDSVPSHQPKAEDPMAVFSQSDLEAASSVDVEPKSHGVFHMEIDTDELDKPPINAHASAEINTAIPEQPMQDMDDLFDDGVFDSFFGGQTSAPSSSGIANLMSSAIAPIKQEEEPGSSENAYGALDAGNADIKPQVKSEVDNQLMDSSAIGMADVVSSLSVDSKATLSALSLSSPPGLTSIISSVEGQAGMLDSIQKSLAPAASATADMATPASIKMTPVPSVDLQTPTPTAQMVSFLKGSDTSDEHASLMTTGDSPATLATNRSGSLPTYGDMVPPAIPEDSEIAYQQPSTSSYAKSALQAQVAAASYESKGKRAGINPKITTTSMTPKHYSFVSTPYDDISTSSKSWLRDNLTSAPMASDVSISQEADSQETQYISLVEKSLNPIAWLKRISARRIQQHQMGTRDRNRWKSVSSSTPTSGPGALPSIRRLRGWLASYKAKSMYTRDFVPKHVRELMLASGDGVAESGDIKTHHQPSTIALGESTLSTSDGHNGDGGSATTCLSKAANSDGIKPELVSNLQYPSTGRADARDFDNSYASASLLSSDQQPQHNSGLPSFTSIINPRKSQKQVHAHMPGSLMPSLSIHDLQKAMDVSTPLNILESSYQRSRVIVRAKTISGSWVPTWMLISKGFADAFINSQIAFRLAWEDSVSSLAHVVKDSLLSMSGDDVVRLMNISLAPFLFSSQILKTTGQLSQENTNTHDLGARIGSLLMLGTDRINKSKVDNAQECDPAGNSDVAKDNQTDSLSEQHRSAAADAAFNKWLVQLHQNSDWTGIVEMLADWAVGSCFLACRQCCTKRYQGSIVTSTVNSTQEIGPALSSALGSFWHLDSTNSQYQDQRDNGASMDIDSVAGTSNQIDDDEAGSLAEEPLTLSKLLALESSKPSPTSKYRGFVVKKRRALPQLSGIYGNAIGSTASAHPSGSTTNSNANSAIVSTANASGTSGSSAAYAGSIVVPSGPGIIEPLLDVRILVGSYGQEDVAIPSSGGATLKSRDAESIYVKRWRYAQKLASRATHEARVATGEIEETEEGEEKEEGEDEVVDEAHAEPVEDWPDPDNYAMEAEDALRRVCISTSPVSLRWWSQMQMRPIGASKDVRWVSFIPPFFSLSSAPSLISDPQRSSFIGEEGDASALVREWCQSCSNVAQWYLGDVDSFYQAMHFGAHRPLGLQKTLDGTFTQLTESLLPAASNIAESLEWSARLRYEAERLGQCMAHGWYTNSQLEQQKKTQEAVEGTLMAGGGSALGSLPATTLVLYMLVPHSSHMAIWLAMSEASNITLRAFESTLGSLITRTSLGVPSSTTTVSSQVPWPAIVVHPLPLDLLSEWYCGRRPGIVPSAQETAMSVYNRCPEFLTPAPSLLTPLSASQLAGSFGTTPNPSNAGVGTNPTVAPNGNSPVHGVCEWKQEAGAFVAAVSSASDSLAAQGNTHHLGAGQLSRHSGYFAHTHDQQQVSTPGKPSSGHHFGITGFAHRAYIVSMPCTFPSHSGAFVPATMSLSRTGQRRDIVGEQLPDAHGSRSSVQRPTAACNVAALEEDSQVASKTDDEVSCELAEVHVRFDCVQRSALSPGTATADTSNLYSKLIDHPLRPSDQIATLHCVYMVVKQKWIAICWCDERGEYVEHDVFDLRAGVQEDTQREVSALSPAVAARIWRGCLRYQRLFCGRQNQLRVVLGEWQGMAQMQALQWHAYAEAWNAYIARRPGILLHLVSIGVNPPDGLHLTSSYVQLPSAPQQGCTVESTIPGALNSSSSEVCEKLANRHFSVVLHGQHPHLGYRCDAETLASDPNGWSTGYMVLQDHRTCTKAVPCFCVQLLDARDGDHKRSLLATRAILKQYHQLAVLRDAERNLIALDAEEFGEWPANLLPLPVAVVQDICSALEAII</sequence>
<evidence type="ECO:0000313" key="11">
    <source>
        <dbReference type="EMBL" id="KAJ1992905.1"/>
    </source>
</evidence>
<feature type="region of interest" description="Disordered" evidence="9">
    <location>
        <begin position="459"/>
        <end position="521"/>
    </location>
</feature>
<feature type="region of interest" description="Disordered" evidence="9">
    <location>
        <begin position="130"/>
        <end position="153"/>
    </location>
</feature>
<feature type="compositionally biased region" description="Polar residues" evidence="9">
    <location>
        <begin position="1175"/>
        <end position="1194"/>
    </location>
</feature>
<evidence type="ECO:0000256" key="2">
    <source>
        <dbReference type="ARBA" id="ARBA00009354"/>
    </source>
</evidence>
<feature type="compositionally biased region" description="Polar residues" evidence="9">
    <location>
        <begin position="461"/>
        <end position="472"/>
    </location>
</feature>
<keyword evidence="3 8" id="KW-0678">Repressor</keyword>
<comment type="subunit">
    <text evidence="8">Component of the SRB8-11 complex, which itself associates with the Mediator complex.</text>
</comment>
<feature type="compositionally biased region" description="Acidic residues" evidence="9">
    <location>
        <begin position="364"/>
        <end position="381"/>
    </location>
</feature>
<feature type="region of interest" description="Disordered" evidence="9">
    <location>
        <begin position="1175"/>
        <end position="1202"/>
    </location>
</feature>
<feature type="compositionally biased region" description="Low complexity" evidence="9">
    <location>
        <begin position="473"/>
        <end position="486"/>
    </location>
</feature>
<comment type="function">
    <text evidence="8">Component of the SRB8-11 complex. The SRB8-11 complex is a regulatory module of the Mediator complex which is itself involved in regulation of basal and activated RNA polymerase II-dependent transcription. The SRB8-11 complex may be involved in the transcriptional repression of a subset of genes regulated by Mediator. It may inhibit the association of the Mediator complex with RNA polymerase II to form the holoenzyme complex.</text>
</comment>
<comment type="subcellular location">
    <subcellularLocation>
        <location evidence="1 8">Nucleus</location>
    </subcellularLocation>
</comment>
<comment type="caution">
    <text evidence="11">The sequence shown here is derived from an EMBL/GenBank/DDBJ whole genome shotgun (WGS) entry which is preliminary data.</text>
</comment>
<name>A0ABQ8PNU3_9FUNG</name>
<accession>A0ABQ8PNU3</accession>
<feature type="region of interest" description="Disordered" evidence="9">
    <location>
        <begin position="1648"/>
        <end position="1672"/>
    </location>
</feature>
<keyword evidence="12" id="KW-1185">Reference proteome</keyword>
<keyword evidence="6 8" id="KW-0804">Transcription</keyword>
<evidence type="ECO:0000256" key="6">
    <source>
        <dbReference type="ARBA" id="ARBA00023163"/>
    </source>
</evidence>
<dbReference type="EMBL" id="JANBQD010000023">
    <property type="protein sequence ID" value="KAJ1992905.1"/>
    <property type="molecule type" value="Genomic_DNA"/>
</dbReference>
<protein>
    <recommendedName>
        <fullName evidence="8">Mediator of RNA polymerase II transcription subunit 13</fullName>
    </recommendedName>
    <alternativeName>
        <fullName evidence="8">Mediator complex subunit 13</fullName>
    </alternativeName>
</protein>
<feature type="compositionally biased region" description="Polar residues" evidence="9">
    <location>
        <begin position="322"/>
        <end position="336"/>
    </location>
</feature>
<evidence type="ECO:0000256" key="3">
    <source>
        <dbReference type="ARBA" id="ARBA00022491"/>
    </source>
</evidence>
<feature type="region of interest" description="Disordered" evidence="9">
    <location>
        <begin position="1031"/>
        <end position="1057"/>
    </location>
</feature>
<reference evidence="11" key="1">
    <citation type="submission" date="2022-07" db="EMBL/GenBank/DDBJ databases">
        <title>Phylogenomic reconstructions and comparative analyses of Kickxellomycotina fungi.</title>
        <authorList>
            <person name="Reynolds N.K."/>
            <person name="Stajich J.E."/>
            <person name="Barry K."/>
            <person name="Grigoriev I.V."/>
            <person name="Crous P."/>
            <person name="Smith M.E."/>
        </authorList>
    </citation>
    <scope>NUCLEOTIDE SEQUENCE</scope>
    <source>
        <strain evidence="11">BCRC 34882</strain>
    </source>
</reference>
<dbReference type="Pfam" id="PF06333">
    <property type="entry name" value="Med13_C"/>
    <property type="match status" value="1"/>
</dbReference>
<feature type="region of interest" description="Disordered" evidence="9">
    <location>
        <begin position="872"/>
        <end position="891"/>
    </location>
</feature>
<feature type="region of interest" description="Disordered" evidence="9">
    <location>
        <begin position="364"/>
        <end position="402"/>
    </location>
</feature>